<reference evidence="2" key="1">
    <citation type="journal article" date="2019" name="Int. J. Syst. Evol. Microbiol.">
        <title>The Global Catalogue of Microorganisms (GCM) 10K type strain sequencing project: providing services to taxonomists for standard genome sequencing and annotation.</title>
        <authorList>
            <consortium name="The Broad Institute Genomics Platform"/>
            <consortium name="The Broad Institute Genome Sequencing Center for Infectious Disease"/>
            <person name="Wu L."/>
            <person name="Ma J."/>
        </authorList>
    </citation>
    <scope>NUCLEOTIDE SEQUENCE [LARGE SCALE GENOMIC DNA]</scope>
    <source>
        <strain evidence="2">JCM 32304</strain>
    </source>
</reference>
<accession>A0ABQ2QBT6</accession>
<organism evidence="1 2">
    <name type="scientific">Shewanella saliphila</name>
    <dbReference type="NCBI Taxonomy" id="2282698"/>
    <lineage>
        <taxon>Bacteria</taxon>
        <taxon>Pseudomonadati</taxon>
        <taxon>Pseudomonadota</taxon>
        <taxon>Gammaproteobacteria</taxon>
        <taxon>Alteromonadales</taxon>
        <taxon>Shewanellaceae</taxon>
        <taxon>Shewanella</taxon>
    </lineage>
</organism>
<name>A0ABQ2QBT6_9GAMM</name>
<protein>
    <submittedName>
        <fullName evidence="1">Uncharacterized protein</fullName>
    </submittedName>
</protein>
<evidence type="ECO:0000313" key="2">
    <source>
        <dbReference type="Proteomes" id="UP000654367"/>
    </source>
</evidence>
<keyword evidence="2" id="KW-1185">Reference proteome</keyword>
<proteinExistence type="predicted"/>
<gene>
    <name evidence="1" type="ORF">GCM10009409_34430</name>
</gene>
<comment type="caution">
    <text evidence="1">The sequence shown here is derived from an EMBL/GenBank/DDBJ whole genome shotgun (WGS) entry which is preliminary data.</text>
</comment>
<evidence type="ECO:0000313" key="1">
    <source>
        <dbReference type="EMBL" id="GGP66267.1"/>
    </source>
</evidence>
<sequence>MLRRGCFELTDPRCRFKYEKSAEYKLGTLLSFIFLGYAEYSKGSILPKTDAYLTVKKSVEKNCFDPSLAV</sequence>
<dbReference type="Proteomes" id="UP000654367">
    <property type="component" value="Unassembled WGS sequence"/>
</dbReference>
<dbReference type="EMBL" id="BMQV01000049">
    <property type="protein sequence ID" value="GGP66267.1"/>
    <property type="molecule type" value="Genomic_DNA"/>
</dbReference>